<dbReference type="AlphaFoldDB" id="A0A1E5XNX6"/>
<name>A0A1E5XNX6_9HYPH</name>
<dbReference type="Gene3D" id="3.30.450.150">
    <property type="entry name" value="Haem-degrading domain"/>
    <property type="match status" value="1"/>
</dbReference>
<dbReference type="NCBIfam" id="NF002696">
    <property type="entry name" value="PRK02487.1-5"/>
    <property type="match status" value="1"/>
</dbReference>
<keyword evidence="3" id="KW-1185">Reference proteome</keyword>
<dbReference type="Pfam" id="PF03928">
    <property type="entry name" value="HbpS-like"/>
    <property type="match status" value="1"/>
</dbReference>
<comment type="similarity">
    <text evidence="1">Belongs to the UPF0303 family.</text>
</comment>
<dbReference type="InterPro" id="IPR038084">
    <property type="entry name" value="PduO/GlcC-like_sf"/>
</dbReference>
<gene>
    <name evidence="2" type="ORF">VW23_022040</name>
</gene>
<dbReference type="Proteomes" id="UP000095463">
    <property type="component" value="Unassembled WGS sequence"/>
</dbReference>
<dbReference type="EMBL" id="LAJE02000219">
    <property type="protein sequence ID" value="OEO30310.1"/>
    <property type="molecule type" value="Genomic_DNA"/>
</dbReference>
<reference evidence="2 3" key="1">
    <citation type="journal article" date="2015" name="Genome Announc.">
        <title>Genome Assemblies of Three Soil-Associated Devosia species: D. insulae, D. limi, and D. soli.</title>
        <authorList>
            <person name="Hassan Y.I."/>
            <person name="Lepp D."/>
            <person name="Zhou T."/>
        </authorList>
    </citation>
    <scope>NUCLEOTIDE SEQUENCE [LARGE SCALE GENOMIC DNA]</scope>
    <source>
        <strain evidence="2 3">DS-56</strain>
    </source>
</reference>
<dbReference type="PANTHER" id="PTHR28255">
    <property type="match status" value="1"/>
</dbReference>
<dbReference type="PIRSF" id="PIRSF008757">
    <property type="entry name" value="UCP008757"/>
    <property type="match status" value="1"/>
</dbReference>
<dbReference type="RefSeq" id="WP_069910483.1">
    <property type="nucleotide sequence ID" value="NZ_LAJE02000219.1"/>
</dbReference>
<dbReference type="InterPro" id="IPR005624">
    <property type="entry name" value="PduO/GlcC-like"/>
</dbReference>
<organism evidence="2 3">
    <name type="scientific">Devosia insulae DS-56</name>
    <dbReference type="NCBI Taxonomy" id="1116389"/>
    <lineage>
        <taxon>Bacteria</taxon>
        <taxon>Pseudomonadati</taxon>
        <taxon>Pseudomonadota</taxon>
        <taxon>Alphaproteobacteria</taxon>
        <taxon>Hyphomicrobiales</taxon>
        <taxon>Devosiaceae</taxon>
        <taxon>Devosia</taxon>
    </lineage>
</organism>
<evidence type="ECO:0000313" key="2">
    <source>
        <dbReference type="EMBL" id="OEO30310.1"/>
    </source>
</evidence>
<evidence type="ECO:0000256" key="1">
    <source>
        <dbReference type="HAMAP-Rule" id="MF_00761"/>
    </source>
</evidence>
<dbReference type="PANTHER" id="PTHR28255:SF1">
    <property type="entry name" value="UPF0303 PROTEIN YBR137W"/>
    <property type="match status" value="1"/>
</dbReference>
<evidence type="ECO:0000313" key="3">
    <source>
        <dbReference type="Proteomes" id="UP000095463"/>
    </source>
</evidence>
<proteinExistence type="inferred from homology"/>
<comment type="caution">
    <text evidence="2">The sequence shown here is derived from an EMBL/GenBank/DDBJ whole genome shotgun (WGS) entry which is preliminary data.</text>
</comment>
<accession>A0A1E5XNX6</accession>
<sequence>MSFDSDIALVAEQERQLVFSRFDEATALQLGEDIRELAVAAKAALVIDIRFWNRPLYYYAMAGTGPDNFEWVRRKSNCVRRFNRASYALTLRQQRDKRGFAPDDNVDPTEIAAHGGSFPIRIEGVSVVGTITVSGVPGRHDHGFVVTAIARHLGLDPTPLMLPHEEPTAD</sequence>
<dbReference type="InterPro" id="IPR010371">
    <property type="entry name" value="YBR137W-like"/>
</dbReference>
<dbReference type="SUPFAM" id="SSF143744">
    <property type="entry name" value="GlcG-like"/>
    <property type="match status" value="1"/>
</dbReference>
<dbReference type="HAMAP" id="MF_00761">
    <property type="entry name" value="UPF0303"/>
    <property type="match status" value="1"/>
</dbReference>
<protein>
    <recommendedName>
        <fullName evidence="1">UPF0303 protein VW23_022040</fullName>
    </recommendedName>
</protein>